<protein>
    <submittedName>
        <fullName evidence="2">Uncharacterized protein</fullName>
    </submittedName>
</protein>
<keyword evidence="3" id="KW-1185">Reference proteome</keyword>
<evidence type="ECO:0000256" key="1">
    <source>
        <dbReference type="SAM" id="Phobius"/>
    </source>
</evidence>
<proteinExistence type="predicted"/>
<keyword evidence="1" id="KW-1133">Transmembrane helix</keyword>
<keyword evidence="1" id="KW-0812">Transmembrane</keyword>
<dbReference type="Proteomes" id="UP000326950">
    <property type="component" value="Unassembled WGS sequence"/>
</dbReference>
<reference evidence="2 3" key="1">
    <citation type="submission" date="2019-04" db="EMBL/GenBank/DDBJ databases">
        <title>Friends and foes A comparative genomics study of 23 Aspergillus species from section Flavi.</title>
        <authorList>
            <consortium name="DOE Joint Genome Institute"/>
            <person name="Kjaerbolling I."/>
            <person name="Vesth T."/>
            <person name="Frisvad J.C."/>
            <person name="Nybo J.L."/>
            <person name="Theobald S."/>
            <person name="Kildgaard S."/>
            <person name="Isbrandt T."/>
            <person name="Kuo A."/>
            <person name="Sato A."/>
            <person name="Lyhne E.K."/>
            <person name="Kogle M.E."/>
            <person name="Wiebenga A."/>
            <person name="Kun R.S."/>
            <person name="Lubbers R.J."/>
            <person name="Makela M.R."/>
            <person name="Barry K."/>
            <person name="Chovatia M."/>
            <person name="Clum A."/>
            <person name="Daum C."/>
            <person name="Haridas S."/>
            <person name="He G."/>
            <person name="LaButti K."/>
            <person name="Lipzen A."/>
            <person name="Mondo S."/>
            <person name="Riley R."/>
            <person name="Salamov A."/>
            <person name="Simmons B.A."/>
            <person name="Magnuson J.K."/>
            <person name="Henrissat B."/>
            <person name="Mortensen U.H."/>
            <person name="Larsen T.O."/>
            <person name="Devries R.P."/>
            <person name="Grigoriev I.V."/>
            <person name="Machida M."/>
            <person name="Baker S.E."/>
            <person name="Andersen M.R."/>
        </authorList>
    </citation>
    <scope>NUCLEOTIDE SEQUENCE [LARGE SCALE GENOMIC DNA]</scope>
    <source>
        <strain evidence="2 3">CBS 117626</strain>
    </source>
</reference>
<accession>A0A5N6UY83</accession>
<feature type="transmembrane region" description="Helical" evidence="1">
    <location>
        <begin position="129"/>
        <end position="150"/>
    </location>
</feature>
<feature type="transmembrane region" description="Helical" evidence="1">
    <location>
        <begin position="56"/>
        <end position="74"/>
    </location>
</feature>
<evidence type="ECO:0000313" key="2">
    <source>
        <dbReference type="EMBL" id="KAE8163629.1"/>
    </source>
</evidence>
<gene>
    <name evidence="2" type="ORF">BDV40DRAFT_136620</name>
</gene>
<evidence type="ECO:0000313" key="3">
    <source>
        <dbReference type="Proteomes" id="UP000326950"/>
    </source>
</evidence>
<organism evidence="2 3">
    <name type="scientific">Aspergillus tamarii</name>
    <dbReference type="NCBI Taxonomy" id="41984"/>
    <lineage>
        <taxon>Eukaryota</taxon>
        <taxon>Fungi</taxon>
        <taxon>Dikarya</taxon>
        <taxon>Ascomycota</taxon>
        <taxon>Pezizomycotina</taxon>
        <taxon>Eurotiomycetes</taxon>
        <taxon>Eurotiomycetidae</taxon>
        <taxon>Eurotiales</taxon>
        <taxon>Aspergillaceae</taxon>
        <taxon>Aspergillus</taxon>
        <taxon>Aspergillus subgen. Circumdati</taxon>
    </lineage>
</organism>
<dbReference type="EMBL" id="ML738616">
    <property type="protein sequence ID" value="KAE8163629.1"/>
    <property type="molecule type" value="Genomic_DNA"/>
</dbReference>
<sequence>MVVYGGLCGGCSPTGQSEPRMLTDLMPEVYGIYLDLPYGVQRTLTKARFEGYIMELLRILFLTNYTVQIVLYYLTSENSIKQFREFRSVLFIRIMISYFEGGRMAIVSVQWIGLLNTSHSLMLNKDGCLFLIRVALLGYSFYILAMNFDLSQIITSIRNRYI</sequence>
<name>A0A5N6UY83_ASPTM</name>
<keyword evidence="1" id="KW-0472">Membrane</keyword>
<feature type="transmembrane region" description="Helical" evidence="1">
    <location>
        <begin position="86"/>
        <end position="109"/>
    </location>
</feature>
<dbReference type="AlphaFoldDB" id="A0A5N6UY83"/>